<feature type="transmembrane region" description="Helical" evidence="1">
    <location>
        <begin position="41"/>
        <end position="64"/>
    </location>
</feature>
<dbReference type="RefSeq" id="WP_173492984.1">
    <property type="nucleotide sequence ID" value="NZ_CP054056.1"/>
</dbReference>
<keyword evidence="1" id="KW-1133">Transmembrane helix</keyword>
<dbReference type="EMBL" id="CP054056">
    <property type="protein sequence ID" value="QKJ24685.1"/>
    <property type="molecule type" value="Genomic_DNA"/>
</dbReference>
<dbReference type="Proteomes" id="UP000501003">
    <property type="component" value="Chromosome"/>
</dbReference>
<feature type="transmembrane region" description="Helical" evidence="1">
    <location>
        <begin position="183"/>
        <end position="208"/>
    </location>
</feature>
<evidence type="ECO:0000313" key="3">
    <source>
        <dbReference type="Proteomes" id="UP000501003"/>
    </source>
</evidence>
<organism evidence="2 3">
    <name type="scientific">Aquiluna borgnonia</name>
    <dbReference type="NCBI Taxonomy" id="2499157"/>
    <lineage>
        <taxon>Bacteria</taxon>
        <taxon>Bacillati</taxon>
        <taxon>Actinomycetota</taxon>
        <taxon>Actinomycetes</taxon>
        <taxon>Micrococcales</taxon>
        <taxon>Microbacteriaceae</taxon>
        <taxon>Luna cluster</taxon>
        <taxon>Luna-1 subcluster</taxon>
        <taxon>Aquiluna</taxon>
    </lineage>
</organism>
<gene>
    <name evidence="2" type="ORF">HRU87_00275</name>
</gene>
<feature type="transmembrane region" description="Helical" evidence="1">
    <location>
        <begin position="107"/>
        <end position="131"/>
    </location>
</feature>
<dbReference type="NCBIfam" id="NF038065">
    <property type="entry name" value="Pr6Pr"/>
    <property type="match status" value="1"/>
</dbReference>
<evidence type="ECO:0000313" key="2">
    <source>
        <dbReference type="EMBL" id="QKJ24685.1"/>
    </source>
</evidence>
<keyword evidence="1" id="KW-0812">Transmembrane</keyword>
<feature type="transmembrane region" description="Helical" evidence="1">
    <location>
        <begin position="143"/>
        <end position="163"/>
    </location>
</feature>
<keyword evidence="1" id="KW-0472">Membrane</keyword>
<reference evidence="2 3" key="1">
    <citation type="submission" date="2020-05" db="EMBL/GenBank/DDBJ databases">
        <title>Aquirufa sp. strain 15G-AUS-rot a new Aquirufa species.</title>
        <authorList>
            <person name="Pitt A."/>
            <person name="Hahn M.W."/>
        </authorList>
    </citation>
    <scope>NUCLEOTIDE SEQUENCE [LARGE SCALE GENOMIC DNA]</scope>
    <source>
        <strain evidence="2 3">15G-AUS-rot</strain>
    </source>
</reference>
<sequence length="215" mass="23778">MLYKGVFGSFRLFVGLALLGSVLWQVSDRMANNLFRPFEYFAYFSIDSSILAGLVMTISGLTLLQGKDESARLHTLRLVAVVSMIIVGVVYHALLGDAAADPRDIGYVWPVLPNLVIHTYAPIALVVDYLISIQGHKPSWKKAWWVVVYPLTWLGLSIMRGLSDGWWPYWFINPGSEGGIPSMVSYILMIAVSFIALGFIVLGARLAALKVLASR</sequence>
<evidence type="ECO:0000256" key="1">
    <source>
        <dbReference type="SAM" id="Phobius"/>
    </source>
</evidence>
<feature type="transmembrane region" description="Helical" evidence="1">
    <location>
        <begin position="76"/>
        <end position="95"/>
    </location>
</feature>
<proteinExistence type="predicted"/>
<keyword evidence="3" id="KW-1185">Reference proteome</keyword>
<dbReference type="KEGG" id="aqg:HRU87_00275"/>
<accession>A0A7D4PY15</accession>
<dbReference type="InterPro" id="IPR049713">
    <property type="entry name" value="Pr6Pr-like"/>
</dbReference>
<name>A0A7D4PY15_9MICO</name>
<protein>
    <submittedName>
        <fullName evidence="2">Pr6Pr family membrane protein</fullName>
    </submittedName>
</protein>
<dbReference type="AlphaFoldDB" id="A0A7D4PY15"/>